<name>A0AAN7W3B1_9SACH</name>
<gene>
    <name evidence="3" type="ORF">RI543_002328</name>
</gene>
<dbReference type="Gene3D" id="1.10.472.80">
    <property type="entry name" value="Ypt/Rab-GAP domain of gyp1p, domain 3"/>
    <property type="match status" value="1"/>
</dbReference>
<accession>A0AAN7W3B1</accession>
<proteinExistence type="predicted"/>
<dbReference type="SMART" id="SM00164">
    <property type="entry name" value="TBC"/>
    <property type="match status" value="1"/>
</dbReference>
<dbReference type="PROSITE" id="PS50086">
    <property type="entry name" value="TBC_RABGAP"/>
    <property type="match status" value="1"/>
</dbReference>
<dbReference type="InterPro" id="IPR035969">
    <property type="entry name" value="Rab-GAP_TBC_sf"/>
</dbReference>
<dbReference type="EMBL" id="JAWIZZ010000043">
    <property type="protein sequence ID" value="KAK5780289.1"/>
    <property type="molecule type" value="Genomic_DNA"/>
</dbReference>
<evidence type="ECO:0000256" key="1">
    <source>
        <dbReference type="ARBA" id="ARBA00022468"/>
    </source>
</evidence>
<dbReference type="Proteomes" id="UP001306508">
    <property type="component" value="Unassembled WGS sequence"/>
</dbReference>
<evidence type="ECO:0000313" key="3">
    <source>
        <dbReference type="EMBL" id="KAK5780289.1"/>
    </source>
</evidence>
<evidence type="ECO:0000313" key="4">
    <source>
        <dbReference type="Proteomes" id="UP001306508"/>
    </source>
</evidence>
<dbReference type="Pfam" id="PF00566">
    <property type="entry name" value="RabGAP-TBC"/>
    <property type="match status" value="1"/>
</dbReference>
<protein>
    <recommendedName>
        <fullName evidence="2">Rab-GAP TBC domain-containing protein</fullName>
    </recommendedName>
</protein>
<reference evidence="4" key="1">
    <citation type="submission" date="2023-07" db="EMBL/GenBank/DDBJ databases">
        <title>A draft genome of Kazachstania heterogenica Y-27499.</title>
        <authorList>
            <person name="Donic C."/>
            <person name="Kralova J.S."/>
            <person name="Fidel L."/>
            <person name="Ben-Dor S."/>
            <person name="Jung S."/>
        </authorList>
    </citation>
    <scope>NUCLEOTIDE SEQUENCE [LARGE SCALE GENOMIC DNA]</scope>
    <source>
        <strain evidence="4">Y27499</strain>
    </source>
</reference>
<sequence>MNDYLLQKVIQKYPNRDQLIQEGIWEGNIYKIQSNSDSDPDSDTNSNSLSFLDNDNCGNRAFTSFDRRTRGWIWKTLVLTVLENETNFLNAGYLNNNIDLLLVPIISSNYSSNNTNTHSITTTNHHKRISSLELPIKKLSQGIRRLTPHETYIHPLRQSSNQHHHHDHNYNSNRIHSIHQYDNHDDDDETDSLNLQETLEIIDLDLSRLIIDDIFREPKVNAEMRQILFNYLVHLSLQKNNNSTHIITTGNTSHCGIGGTLNNINVSINNNNHNMKYDHLDLYSLKYYYKQGFHEILGLIFLQIYDPVTTNKESYMKNTLVVFETLMNQIEPIFYNEANLIQWEETIFARMLEQCSPKIYKLFYNETNTATTENNDITRNRHFNMIWLIRWTRLLFLRELPMEKVYIIWDHLLTFTFPIKIYMASLIVMIILHLNDILLSEVDDEECVDSDDLIEIMLHIKEQPCIINLNPVKVCKLAGSLTQIWYSQNFDNIKSLIIDKITKKQQPSKIDPYRRRMEEKLRQRVQQSLK</sequence>
<dbReference type="SUPFAM" id="SSF47923">
    <property type="entry name" value="Ypt/Rab-GAP domain of gyp1p"/>
    <property type="match status" value="1"/>
</dbReference>
<dbReference type="PANTHER" id="PTHR22957">
    <property type="entry name" value="TBC1 DOMAIN FAMILY MEMBER GTPASE-ACTIVATING PROTEIN"/>
    <property type="match status" value="1"/>
</dbReference>
<keyword evidence="4" id="KW-1185">Reference proteome</keyword>
<organism evidence="3 4">
    <name type="scientific">Arxiozyma heterogenica</name>
    <dbReference type="NCBI Taxonomy" id="278026"/>
    <lineage>
        <taxon>Eukaryota</taxon>
        <taxon>Fungi</taxon>
        <taxon>Dikarya</taxon>
        <taxon>Ascomycota</taxon>
        <taxon>Saccharomycotina</taxon>
        <taxon>Saccharomycetes</taxon>
        <taxon>Saccharomycetales</taxon>
        <taxon>Saccharomycetaceae</taxon>
        <taxon>Arxiozyma</taxon>
    </lineage>
</organism>
<keyword evidence="1" id="KW-0343">GTPase activation</keyword>
<dbReference type="GO" id="GO:0005096">
    <property type="term" value="F:GTPase activator activity"/>
    <property type="evidence" value="ECO:0007669"/>
    <property type="project" value="UniProtKB-KW"/>
</dbReference>
<dbReference type="AlphaFoldDB" id="A0AAN7W3B1"/>
<dbReference type="PANTHER" id="PTHR22957:SF337">
    <property type="entry name" value="TBC1 DOMAIN FAMILY MEMBER 5"/>
    <property type="match status" value="1"/>
</dbReference>
<dbReference type="InterPro" id="IPR000195">
    <property type="entry name" value="Rab-GAP-TBC_dom"/>
</dbReference>
<comment type="caution">
    <text evidence="3">The sequence shown here is derived from an EMBL/GenBank/DDBJ whole genome shotgun (WGS) entry which is preliminary data.</text>
</comment>
<feature type="domain" description="Rab-GAP TBC" evidence="2">
    <location>
        <begin position="64"/>
        <end position="416"/>
    </location>
</feature>
<evidence type="ECO:0000259" key="2">
    <source>
        <dbReference type="PROSITE" id="PS50086"/>
    </source>
</evidence>